<organism evidence="4 5">
    <name type="scientific">Stegodyphus mimosarum</name>
    <name type="common">African social velvet spider</name>
    <dbReference type="NCBI Taxonomy" id="407821"/>
    <lineage>
        <taxon>Eukaryota</taxon>
        <taxon>Metazoa</taxon>
        <taxon>Ecdysozoa</taxon>
        <taxon>Arthropoda</taxon>
        <taxon>Chelicerata</taxon>
        <taxon>Arachnida</taxon>
        <taxon>Araneae</taxon>
        <taxon>Araneomorphae</taxon>
        <taxon>Entelegynae</taxon>
        <taxon>Eresoidea</taxon>
        <taxon>Eresidae</taxon>
        <taxon>Stegodyphus</taxon>
    </lineage>
</organism>
<accession>A0A087UK32</accession>
<evidence type="ECO:0000256" key="3">
    <source>
        <dbReference type="ARBA" id="ARBA00023098"/>
    </source>
</evidence>
<dbReference type="PANTHER" id="PTHR45792:SF8">
    <property type="entry name" value="DIACYLGLYCEROL LIPASE-ALPHA"/>
    <property type="match status" value="1"/>
</dbReference>
<keyword evidence="3" id="KW-0443">Lipid metabolism</keyword>
<evidence type="ECO:0000313" key="4">
    <source>
        <dbReference type="EMBL" id="KFM77721.1"/>
    </source>
</evidence>
<dbReference type="SUPFAM" id="SSF53474">
    <property type="entry name" value="alpha/beta-Hydrolases"/>
    <property type="match status" value="1"/>
</dbReference>
<keyword evidence="2" id="KW-0442">Lipid degradation</keyword>
<keyword evidence="1" id="KW-0378">Hydrolase</keyword>
<dbReference type="GO" id="GO:0046340">
    <property type="term" value="P:diacylglycerol catabolic process"/>
    <property type="evidence" value="ECO:0007669"/>
    <property type="project" value="TreeGrafter"/>
</dbReference>
<keyword evidence="5" id="KW-1185">Reference proteome</keyword>
<evidence type="ECO:0000256" key="1">
    <source>
        <dbReference type="ARBA" id="ARBA00022801"/>
    </source>
</evidence>
<dbReference type="GO" id="GO:0019369">
    <property type="term" value="P:arachidonate metabolic process"/>
    <property type="evidence" value="ECO:0007669"/>
    <property type="project" value="TreeGrafter"/>
</dbReference>
<dbReference type="GO" id="GO:0045211">
    <property type="term" value="C:postsynaptic membrane"/>
    <property type="evidence" value="ECO:0007669"/>
    <property type="project" value="TreeGrafter"/>
</dbReference>
<dbReference type="PANTHER" id="PTHR45792">
    <property type="entry name" value="DIACYLGLYCEROL LIPASE HOMOLOG-RELATED"/>
    <property type="match status" value="1"/>
</dbReference>
<dbReference type="GO" id="GO:0005737">
    <property type="term" value="C:cytoplasm"/>
    <property type="evidence" value="ECO:0007669"/>
    <property type="project" value="TreeGrafter"/>
</dbReference>
<dbReference type="GO" id="GO:0032590">
    <property type="term" value="C:dendrite membrane"/>
    <property type="evidence" value="ECO:0007669"/>
    <property type="project" value="TreeGrafter"/>
</dbReference>
<reference evidence="4 5" key="1">
    <citation type="submission" date="2013-11" db="EMBL/GenBank/DDBJ databases">
        <title>Genome sequencing of Stegodyphus mimosarum.</title>
        <authorList>
            <person name="Bechsgaard J."/>
        </authorList>
    </citation>
    <scope>NUCLEOTIDE SEQUENCE [LARGE SCALE GENOMIC DNA]</scope>
</reference>
<dbReference type="Proteomes" id="UP000054359">
    <property type="component" value="Unassembled WGS sequence"/>
</dbReference>
<proteinExistence type="predicted"/>
<dbReference type="AlphaFoldDB" id="A0A087UK32"/>
<dbReference type="GO" id="GO:0004465">
    <property type="term" value="F:lipoprotein lipase activity"/>
    <property type="evidence" value="ECO:0007669"/>
    <property type="project" value="TreeGrafter"/>
</dbReference>
<dbReference type="OrthoDB" id="438440at2759"/>
<name>A0A087UK32_STEMI</name>
<dbReference type="InterPro" id="IPR052214">
    <property type="entry name" value="DAG_Lipase-Related"/>
</dbReference>
<gene>
    <name evidence="4" type="ORF">X975_09364</name>
</gene>
<dbReference type="EMBL" id="KK120189">
    <property type="protein sequence ID" value="KFM77721.1"/>
    <property type="molecule type" value="Genomic_DNA"/>
</dbReference>
<dbReference type="Gene3D" id="3.40.50.1820">
    <property type="entry name" value="alpha/beta hydrolase"/>
    <property type="match status" value="1"/>
</dbReference>
<evidence type="ECO:0000313" key="5">
    <source>
        <dbReference type="Proteomes" id="UP000054359"/>
    </source>
</evidence>
<sequence length="57" mass="6427">MEIVFATYHVEIGETPFFVALDHEKRTIVISIRGTLSLQDVVTDLNAEADQLPTEPR</sequence>
<feature type="non-terminal residue" evidence="4">
    <location>
        <position position="57"/>
    </location>
</feature>
<protein>
    <submittedName>
        <fullName evidence="4">Sn1-specific diacylglycerol lipase alpha</fullName>
    </submittedName>
</protein>
<evidence type="ECO:0000256" key="2">
    <source>
        <dbReference type="ARBA" id="ARBA00022963"/>
    </source>
</evidence>
<dbReference type="InterPro" id="IPR029058">
    <property type="entry name" value="AB_hydrolase_fold"/>
</dbReference>